<dbReference type="Gene3D" id="3.20.20.100">
    <property type="entry name" value="NADP-dependent oxidoreductase domain"/>
    <property type="match status" value="1"/>
</dbReference>
<dbReference type="SUPFAM" id="SSF51430">
    <property type="entry name" value="NAD(P)-linked oxidoreductase"/>
    <property type="match status" value="1"/>
</dbReference>
<protein>
    <submittedName>
        <fullName evidence="8">Aldo-keto reductase</fullName>
    </submittedName>
</protein>
<evidence type="ECO:0000259" key="7">
    <source>
        <dbReference type="Pfam" id="PF00248"/>
    </source>
</evidence>
<dbReference type="OrthoDB" id="416253at2759"/>
<evidence type="ECO:0000256" key="2">
    <source>
        <dbReference type="ARBA" id="ARBA00022857"/>
    </source>
</evidence>
<accession>A0A8J4T7K0</accession>
<evidence type="ECO:0000256" key="6">
    <source>
        <dbReference type="PIRSR" id="PIRSR000097-3"/>
    </source>
</evidence>
<proteinExistence type="inferred from homology"/>
<keyword evidence="9" id="KW-1185">Reference proteome</keyword>
<dbReference type="InterPro" id="IPR018170">
    <property type="entry name" value="Aldo/ket_reductase_CS"/>
</dbReference>
<evidence type="ECO:0000313" key="9">
    <source>
        <dbReference type="Proteomes" id="UP000748531"/>
    </source>
</evidence>
<comment type="caution">
    <text evidence="8">The sequence shown here is derived from an EMBL/GenBank/DDBJ whole genome shotgun (WGS) entry which is preliminary data.</text>
</comment>
<dbReference type="InterPro" id="IPR023210">
    <property type="entry name" value="NADP_OxRdtase_dom"/>
</dbReference>
<dbReference type="PANTHER" id="PTHR11732">
    <property type="entry name" value="ALDO/KETO REDUCTASE"/>
    <property type="match status" value="1"/>
</dbReference>
<dbReference type="PIRSF" id="PIRSF000097">
    <property type="entry name" value="AKR"/>
    <property type="match status" value="1"/>
</dbReference>
<feature type="domain" description="NADP-dependent oxidoreductase" evidence="7">
    <location>
        <begin position="12"/>
        <end position="281"/>
    </location>
</feature>
<reference evidence="8" key="1">
    <citation type="submission" date="2019-05" db="EMBL/GenBank/DDBJ databases">
        <title>Annotation for the trematode Paragonimus heterotremus.</title>
        <authorList>
            <person name="Choi Y.-J."/>
        </authorList>
    </citation>
    <scope>NUCLEOTIDE SEQUENCE</scope>
    <source>
        <strain evidence="8">LC</strain>
    </source>
</reference>
<dbReference type="PROSITE" id="PS00062">
    <property type="entry name" value="ALDOKETO_REDUCTASE_2"/>
    <property type="match status" value="1"/>
</dbReference>
<sequence>MRLDDQSTIPFIGLGTWRLENAEYVVKEAIVAGYRHLDCAMVYQNEADVGRALSHCFETGLVSRKEMFITSKLWNTFHQPQLVPEGCHASLDALKLDYIDLYLMHWPVSYQPGGCLFPKDSDGNILYDSVEIEATWAAMESLVFSGLVKSIGLSNFNRMQIERILRCARIRPVMLQLESHLGFPNQKLIDFAHSIGLGVTAYSPLGSPANYEKYPNLLSLPVVSALSQKHGKTPGQVLLRHAIQRGLCVVPKSSSPERLRENLAIFDFELSAEDVELLEAASQNIRRIQPPLMVNHPEFPFKQDI</sequence>
<dbReference type="Proteomes" id="UP000748531">
    <property type="component" value="Unassembled WGS sequence"/>
</dbReference>
<keyword evidence="2" id="KW-0521">NADP</keyword>
<evidence type="ECO:0000256" key="5">
    <source>
        <dbReference type="PIRSR" id="PIRSR000097-2"/>
    </source>
</evidence>
<feature type="binding site" evidence="5">
    <location>
        <position position="105"/>
    </location>
    <ligand>
        <name>substrate</name>
    </ligand>
</feature>
<evidence type="ECO:0000256" key="3">
    <source>
        <dbReference type="ARBA" id="ARBA00023002"/>
    </source>
</evidence>
<dbReference type="Pfam" id="PF00248">
    <property type="entry name" value="Aldo_ket_red"/>
    <property type="match status" value="1"/>
</dbReference>
<organism evidence="8 9">
    <name type="scientific">Paragonimus heterotremus</name>
    <dbReference type="NCBI Taxonomy" id="100268"/>
    <lineage>
        <taxon>Eukaryota</taxon>
        <taxon>Metazoa</taxon>
        <taxon>Spiralia</taxon>
        <taxon>Lophotrochozoa</taxon>
        <taxon>Platyhelminthes</taxon>
        <taxon>Trematoda</taxon>
        <taxon>Digenea</taxon>
        <taxon>Plagiorchiida</taxon>
        <taxon>Troglotremata</taxon>
        <taxon>Troglotrematidae</taxon>
        <taxon>Paragonimus</taxon>
    </lineage>
</organism>
<dbReference type="PRINTS" id="PR00069">
    <property type="entry name" value="ALDKETRDTASE"/>
</dbReference>
<dbReference type="FunFam" id="3.20.20.100:FF:000006">
    <property type="entry name" value="Aldo-keto reductase family 1 member A1"/>
    <property type="match status" value="1"/>
</dbReference>
<keyword evidence="3" id="KW-0560">Oxidoreductase</keyword>
<dbReference type="PROSITE" id="PS00798">
    <property type="entry name" value="ALDOKETO_REDUCTASE_1"/>
    <property type="match status" value="1"/>
</dbReference>
<evidence type="ECO:0000256" key="1">
    <source>
        <dbReference type="ARBA" id="ARBA00007905"/>
    </source>
</evidence>
<evidence type="ECO:0000313" key="8">
    <source>
        <dbReference type="EMBL" id="KAF5399289.1"/>
    </source>
</evidence>
<dbReference type="AlphaFoldDB" id="A0A8J4T7K0"/>
<name>A0A8J4T7K0_9TREM</name>
<feature type="site" description="Lowers pKa of active site Tyr" evidence="6">
    <location>
        <position position="72"/>
    </location>
</feature>
<dbReference type="EMBL" id="LUCH01004182">
    <property type="protein sequence ID" value="KAF5399289.1"/>
    <property type="molecule type" value="Genomic_DNA"/>
</dbReference>
<dbReference type="InterPro" id="IPR020471">
    <property type="entry name" value="AKR"/>
</dbReference>
<evidence type="ECO:0000256" key="4">
    <source>
        <dbReference type="PIRSR" id="PIRSR000097-1"/>
    </source>
</evidence>
<dbReference type="PROSITE" id="PS00063">
    <property type="entry name" value="ALDOKETO_REDUCTASE_3"/>
    <property type="match status" value="1"/>
</dbReference>
<comment type="similarity">
    <text evidence="1">Belongs to the aldo/keto reductase family.</text>
</comment>
<feature type="active site" description="Proton donor" evidence="4">
    <location>
        <position position="43"/>
    </location>
</feature>
<dbReference type="InterPro" id="IPR036812">
    <property type="entry name" value="NAD(P)_OxRdtase_dom_sf"/>
</dbReference>
<gene>
    <name evidence="8" type="ORF">PHET_07709</name>
</gene>
<dbReference type="GO" id="GO:0016491">
    <property type="term" value="F:oxidoreductase activity"/>
    <property type="evidence" value="ECO:0007669"/>
    <property type="project" value="UniProtKB-KW"/>
</dbReference>